<dbReference type="Pfam" id="PF13361">
    <property type="entry name" value="UvrD_C"/>
    <property type="match status" value="1"/>
</dbReference>
<evidence type="ECO:0000256" key="15">
    <source>
        <dbReference type="HAMAP-Rule" id="MF_01485"/>
    </source>
</evidence>
<evidence type="ECO:0000256" key="8">
    <source>
        <dbReference type="ARBA" id="ARBA00022840"/>
    </source>
</evidence>
<dbReference type="GO" id="GO:0005829">
    <property type="term" value="C:cytosol"/>
    <property type="evidence" value="ECO:0007669"/>
    <property type="project" value="TreeGrafter"/>
</dbReference>
<dbReference type="RefSeq" id="WP_077311268.1">
    <property type="nucleotide sequence ID" value="NZ_AP024887.1"/>
</dbReference>
<reference evidence="19 20" key="1">
    <citation type="submission" date="2017-02" db="EMBL/GenBank/DDBJ databases">
        <authorList>
            <person name="Peterson S.W."/>
        </authorList>
    </citation>
    <scope>NUCLEOTIDE SEQUENCE [LARGE SCALE GENOMIC DNA]</scope>
    <source>
        <strain evidence="19 20">CECT 9027</strain>
    </source>
</reference>
<keyword evidence="6 15" id="KW-0347">Helicase</keyword>
<keyword evidence="8 15" id="KW-0067">ATP-binding</keyword>
<dbReference type="InterPro" id="IPR014017">
    <property type="entry name" value="DNA_helicase_UvrD-like_C"/>
</dbReference>
<evidence type="ECO:0000313" key="19">
    <source>
        <dbReference type="EMBL" id="SJL82188.1"/>
    </source>
</evidence>
<evidence type="ECO:0000259" key="18">
    <source>
        <dbReference type="PROSITE" id="PS51217"/>
    </source>
</evidence>
<dbReference type="STRING" id="1918946.VPAL9027_00099"/>
<dbReference type="PROSITE" id="PS51198">
    <property type="entry name" value="UVRD_HELICASE_ATP_BIND"/>
    <property type="match status" value="1"/>
</dbReference>
<evidence type="ECO:0000256" key="12">
    <source>
        <dbReference type="ARBA" id="ARBA00023235"/>
    </source>
</evidence>
<keyword evidence="9 15" id="KW-0460">Magnesium</keyword>
<feature type="binding site" evidence="15">
    <location>
        <position position="1096"/>
    </location>
    <ligand>
        <name>Mg(2+)</name>
        <dbReference type="ChEBI" id="CHEBI:18420"/>
    </ligand>
</feature>
<keyword evidence="1 15" id="KW-0540">Nuclease</keyword>
<dbReference type="InterPro" id="IPR011604">
    <property type="entry name" value="PDDEXK-like_dom_sf"/>
</dbReference>
<dbReference type="EC" id="3.1.11.5" evidence="15"/>
<keyword evidence="5 15" id="KW-0378">Hydrolase</keyword>
<keyword evidence="11 15" id="KW-0234">DNA repair</keyword>
<dbReference type="Gene3D" id="3.90.320.10">
    <property type="match status" value="1"/>
</dbReference>
<dbReference type="EMBL" id="FUFT01000001">
    <property type="protein sequence ID" value="SJL82188.1"/>
    <property type="molecule type" value="Genomic_DNA"/>
</dbReference>
<dbReference type="InterPro" id="IPR027417">
    <property type="entry name" value="P-loop_NTPase"/>
</dbReference>
<evidence type="ECO:0000259" key="17">
    <source>
        <dbReference type="PROSITE" id="PS51198"/>
    </source>
</evidence>
<feature type="binding site" evidence="15">
    <location>
        <position position="969"/>
    </location>
    <ligand>
        <name>Mg(2+)</name>
        <dbReference type="ChEBI" id="CHEBI:18420"/>
    </ligand>
</feature>
<evidence type="ECO:0000256" key="6">
    <source>
        <dbReference type="ARBA" id="ARBA00022806"/>
    </source>
</evidence>
<dbReference type="NCBIfam" id="TIGR00609">
    <property type="entry name" value="recB"/>
    <property type="match status" value="1"/>
</dbReference>
<dbReference type="GO" id="GO:0003677">
    <property type="term" value="F:DNA binding"/>
    <property type="evidence" value="ECO:0007669"/>
    <property type="project" value="UniProtKB-UniRule"/>
</dbReference>
<dbReference type="Gene3D" id="3.40.50.300">
    <property type="entry name" value="P-loop containing nucleotide triphosphate hydrolases"/>
    <property type="match status" value="2"/>
</dbReference>
<keyword evidence="3 15" id="KW-0547">Nucleotide-binding</keyword>
<dbReference type="Pfam" id="PF12705">
    <property type="entry name" value="PDDEXK_1"/>
    <property type="match status" value="1"/>
</dbReference>
<dbReference type="InterPro" id="IPR000212">
    <property type="entry name" value="DNA_helicase_UvrD/REP"/>
</dbReference>
<comment type="function">
    <text evidence="15">A helicase/nuclease that prepares dsDNA breaks (DSB) for recombinational DNA repair. Binds to DSBs and unwinds DNA via a highly rapid and processive ATP-dependent bidirectional helicase activity. Unwinds dsDNA until it encounters a Chi (crossover hotspot instigator) sequence from the 3' direction. Cuts ssDNA a few nucleotides 3' to the Chi site. The properties and activities of the enzyme are changed at Chi. The Chi-altered holoenzyme produces a long 3'-ssDNA overhang and facilitates RecA-binding to the ssDNA for homologous DNA recombination and repair. Holoenzyme degrades any linearized DNA that is unable to undergo homologous recombination. In the holoenzyme this subunit contributes ATPase, 3'-5' helicase, exonuclease activity and loads RecA onto ssDNA.</text>
</comment>
<dbReference type="InterPro" id="IPR004586">
    <property type="entry name" value="RecB"/>
</dbReference>
<gene>
    <name evidence="15 19" type="primary">recB</name>
    <name evidence="19" type="ORF">VPAL9027_00099</name>
</gene>
<dbReference type="PANTHER" id="PTHR11070:SF23">
    <property type="entry name" value="RECBCD ENZYME SUBUNIT RECB"/>
    <property type="match status" value="1"/>
</dbReference>
<dbReference type="PROSITE" id="PS51217">
    <property type="entry name" value="UVRD_HELICASE_CTER"/>
    <property type="match status" value="1"/>
</dbReference>
<dbReference type="InterPro" id="IPR038726">
    <property type="entry name" value="PDDEXK_AddAB-type"/>
</dbReference>
<feature type="region of interest" description="DNA-binding and helicase activity, interacts with RecC" evidence="15">
    <location>
        <begin position="1"/>
        <end position="851"/>
    </location>
</feature>
<feature type="binding site" evidence="15">
    <location>
        <position position="1083"/>
    </location>
    <ligand>
        <name>Mg(2+)</name>
        <dbReference type="ChEBI" id="CHEBI:18420"/>
    </ligand>
</feature>
<feature type="active site" description="For nuclease activity" evidence="15">
    <location>
        <position position="1096"/>
    </location>
</feature>
<keyword evidence="7 15" id="KW-0269">Exonuclease</keyword>
<dbReference type="PANTHER" id="PTHR11070">
    <property type="entry name" value="UVRD / RECB / PCRA DNA HELICASE FAMILY MEMBER"/>
    <property type="match status" value="1"/>
</dbReference>
<comment type="cofactor">
    <cofactor evidence="15">
        <name>Mg(2+)</name>
        <dbReference type="ChEBI" id="CHEBI:18420"/>
    </cofactor>
    <text evidence="15">Binds 1 Mg(2+) ion per subunit.</text>
</comment>
<comment type="catalytic activity">
    <reaction evidence="14 15">
        <text>ATP + H2O = ADP + phosphate + H(+)</text>
        <dbReference type="Rhea" id="RHEA:13065"/>
        <dbReference type="ChEBI" id="CHEBI:15377"/>
        <dbReference type="ChEBI" id="CHEBI:15378"/>
        <dbReference type="ChEBI" id="CHEBI:30616"/>
        <dbReference type="ChEBI" id="CHEBI:43474"/>
        <dbReference type="ChEBI" id="CHEBI:456216"/>
        <dbReference type="EC" id="5.6.2.4"/>
    </reaction>
</comment>
<sequence length="1206" mass="136179">MTAVTQTIEPQTLDAMTFPLHGARLIEASAGTGKTFTIAALYLRLVLGHGDELSRHSTPLSVDQILVVTFTEAATAELRERIRTRIHTARIAFARGVSEDPVIAPLLEQFTDHRLAVQLLTEAERQMDEAAIYTIHGFCQRMLTQNAFESGSRFANEFVTDESHLKAQVVADYWRCQFYPLPLNLAAEVRRLWGRPDDLLQRIGRYLTGAPLTVTTPPLSDDLATLHANNLQRIDDLKQLWRAHEADLEGCISLSDVNKRSYSKKTLPQWLLSVSAWAASPTQNYEWPDKLEKFAQNTLIEKTPDGKAAPMHEVFAAIEAFLAEPISLEGPLLAHAIDACRTRLANLKQRKHWLSFDDLLTQLSAALDLDEQQVLAERIRHLYPVAMIDEFQDTDPLQYSIFSRIYLAHPHAGLFMIGDPKQAIYAFRGADIFTYIRARNQVSAHYTLGTNWRSSLDMVSGVNRLFTQAERPFIYDQDIPFYPVNPNPNADKKAWYLYDEKQPALTYWRPDTDGALMTKGEYLTQMATATAAHIQHVLTLAQNQKAYFSNGKPIEASNIAVLVRTGSEGRRIKTALSEQGIASVYLSNRDSVFATQVAMDVQRLLQAVLNPDNDRLLRASLASPLFALNAQQLDKLNWDENAWEKVSYEFKTYRQLWKERGVLPMLRAVLAQRHIAERWLEEPDGERALTDFMHIGELLQDANQDIDSDHGLLRWLSQTITDVAMGLGQHDEQIQRLESERNLVQIVTIHKSKGLEYDLVFLPFALGYRAASEGKYYDASTEKTMLDIMASGESLLQAEQERLAEDLRLAYVALTRAVYACFIGVAPLRNGRSTKEPSGVHDSAIGYLLQNGEQGGIALLHTSLDKAVQGINAQIVPPPELPEGIYVPESEAYDTLPVKSLQRPVDRRWRITSYSGLVKQGAHHSVGAEAEISGFDIDSAQDMEEASLLEPERSIFTFPRGAQPGTFLHSVFEQVIFTQAATTVDNTEVLENLLENEQYDAAWLPVLQKLVDDVLNVPLDGKQLRLSNKAPSQQLVEMEFLLPIRVLDAPSLNRITHRYDALSARAGALGFYPVHGMLKGFIDLVFEHEGKYYVLDWKSNHLGDDSSAYQEEALAVAMAEHRYDLQYQIYALALHRFLASRVQSYDYEKHFGGIYYVFLRGVNRQSKQGIFYTRPPQALISELDQLIDGRIVEHRETEQGQWELDL</sequence>
<dbReference type="Gene3D" id="1.10.3170.10">
    <property type="entry name" value="Recbcd, chain B, domain 2"/>
    <property type="match status" value="1"/>
</dbReference>
<evidence type="ECO:0000256" key="13">
    <source>
        <dbReference type="ARBA" id="ARBA00034617"/>
    </source>
</evidence>
<dbReference type="InterPro" id="IPR011335">
    <property type="entry name" value="Restrct_endonuc-II-like"/>
</dbReference>
<evidence type="ECO:0000256" key="16">
    <source>
        <dbReference type="PROSITE-ProRule" id="PRU00560"/>
    </source>
</evidence>
<comment type="similarity">
    <text evidence="15">Belongs to the helicase family. UvrD subfamily.</text>
</comment>
<comment type="catalytic activity">
    <reaction evidence="15">
        <text>Exonucleolytic cleavage (in the presence of ATP) in either 5'- to 3'- or 3'- to 5'-direction to yield 5'-phosphooligonucleotides.</text>
        <dbReference type="EC" id="3.1.11.5"/>
    </reaction>
</comment>
<feature type="domain" description="UvrD-like helicase ATP-binding" evidence="17">
    <location>
        <begin position="7"/>
        <end position="455"/>
    </location>
</feature>
<dbReference type="Gene3D" id="1.10.486.10">
    <property type="entry name" value="PCRA, domain 4"/>
    <property type="match status" value="1"/>
</dbReference>
<comment type="subunit">
    <text evidence="15">Heterotrimer of RecB, RecC and RecD. All subunits contribute to DNA-binding. Interacts with RecA.</text>
</comment>
<dbReference type="HAMAP" id="MF_01485">
    <property type="entry name" value="RecB"/>
    <property type="match status" value="1"/>
</dbReference>
<dbReference type="GO" id="GO:0000287">
    <property type="term" value="F:magnesium ion binding"/>
    <property type="evidence" value="ECO:0007669"/>
    <property type="project" value="UniProtKB-UniRule"/>
</dbReference>
<keyword evidence="12 15" id="KW-0413">Isomerase</keyword>
<dbReference type="GO" id="GO:0000724">
    <property type="term" value="P:double-strand break repair via homologous recombination"/>
    <property type="evidence" value="ECO:0007669"/>
    <property type="project" value="UniProtKB-UniRule"/>
</dbReference>
<keyword evidence="2 15" id="KW-0479">Metal-binding</keyword>
<dbReference type="GO" id="GO:0016887">
    <property type="term" value="F:ATP hydrolysis activity"/>
    <property type="evidence" value="ECO:0007669"/>
    <property type="project" value="RHEA"/>
</dbReference>
<organism evidence="19 20">
    <name type="scientific">Vibrio palustris</name>
    <dbReference type="NCBI Taxonomy" id="1918946"/>
    <lineage>
        <taxon>Bacteria</taxon>
        <taxon>Pseudomonadati</taxon>
        <taxon>Pseudomonadota</taxon>
        <taxon>Gammaproteobacteria</taxon>
        <taxon>Vibrionales</taxon>
        <taxon>Vibrionaceae</taxon>
        <taxon>Vibrio</taxon>
    </lineage>
</organism>
<dbReference type="GO" id="GO:0009338">
    <property type="term" value="C:exodeoxyribonuclease V complex"/>
    <property type="evidence" value="ECO:0007669"/>
    <property type="project" value="TreeGrafter"/>
</dbReference>
<dbReference type="Pfam" id="PF00580">
    <property type="entry name" value="UvrD-helicase"/>
    <property type="match status" value="1"/>
</dbReference>
<evidence type="ECO:0000256" key="3">
    <source>
        <dbReference type="ARBA" id="ARBA00022741"/>
    </source>
</evidence>
<evidence type="ECO:0000256" key="4">
    <source>
        <dbReference type="ARBA" id="ARBA00022763"/>
    </source>
</evidence>
<protein>
    <recommendedName>
        <fullName evidence="15">RecBCD enzyme subunit RecB</fullName>
        <ecNumber evidence="15">3.1.11.5</ecNumber>
        <ecNumber evidence="15">5.6.2.4</ecNumber>
    </recommendedName>
    <alternativeName>
        <fullName evidence="15">DNA 3'-5' helicase subunit RecB</fullName>
    </alternativeName>
    <alternativeName>
        <fullName evidence="15">Exonuclease V subunit RecB</fullName>
        <shortName evidence="15">ExoV subunit RecB</shortName>
    </alternativeName>
    <alternativeName>
        <fullName evidence="15">Helicase/nuclease RecBCD subunit RecB</fullName>
    </alternativeName>
</protein>
<comment type="miscellaneous">
    <text evidence="15">In the RecBCD complex, RecB has a slow 3'-5' helicase, an exonuclease activity and loads RecA onto ssDNA, RecD has a fast 5'-3' helicase activity, while RecC stimulates the ATPase and processivity of the RecB helicase and contributes to recognition of the Chi site.</text>
</comment>
<comment type="catalytic activity">
    <reaction evidence="13 15">
        <text>Couples ATP hydrolysis with the unwinding of duplex DNA by translocating in the 3'-5' direction.</text>
        <dbReference type="EC" id="5.6.2.4"/>
    </reaction>
</comment>
<evidence type="ECO:0000256" key="10">
    <source>
        <dbReference type="ARBA" id="ARBA00023125"/>
    </source>
</evidence>
<dbReference type="InterPro" id="IPR014016">
    <property type="entry name" value="UvrD-like_ATP-bd"/>
</dbReference>
<dbReference type="CDD" id="cd22352">
    <property type="entry name" value="RecB_C-like"/>
    <property type="match status" value="1"/>
</dbReference>
<dbReference type="Proteomes" id="UP000189475">
    <property type="component" value="Unassembled WGS sequence"/>
</dbReference>
<dbReference type="SUPFAM" id="SSF52540">
    <property type="entry name" value="P-loop containing nucleoside triphosphate hydrolases"/>
    <property type="match status" value="1"/>
</dbReference>
<dbReference type="OrthoDB" id="9810135at2"/>
<dbReference type="SUPFAM" id="SSF52980">
    <property type="entry name" value="Restriction endonuclease-like"/>
    <property type="match status" value="1"/>
</dbReference>
<dbReference type="GO" id="GO:0043138">
    <property type="term" value="F:3'-5' DNA helicase activity"/>
    <property type="evidence" value="ECO:0007669"/>
    <property type="project" value="UniProtKB-UniRule"/>
</dbReference>
<evidence type="ECO:0000256" key="5">
    <source>
        <dbReference type="ARBA" id="ARBA00022801"/>
    </source>
</evidence>
<comment type="domain">
    <text evidence="15">The C-terminal domain has nuclease activity and interacts with RecD. It interacts with RecA, facilitating its loading onto ssDNA.</text>
</comment>
<keyword evidence="20" id="KW-1185">Reference proteome</keyword>
<keyword evidence="4 15" id="KW-0227">DNA damage</keyword>
<comment type="domain">
    <text evidence="15">The N-terminal DNA-binding domain is a ssDNA-dependent ATPase and has ATP-dependent 3'-5' helicase function. This domain interacts with RecC.</text>
</comment>
<evidence type="ECO:0000256" key="14">
    <source>
        <dbReference type="ARBA" id="ARBA00048988"/>
    </source>
</evidence>
<accession>A0A1R4AZU7</accession>
<evidence type="ECO:0000313" key="20">
    <source>
        <dbReference type="Proteomes" id="UP000189475"/>
    </source>
</evidence>
<evidence type="ECO:0000256" key="9">
    <source>
        <dbReference type="ARBA" id="ARBA00022842"/>
    </source>
</evidence>
<dbReference type="GO" id="GO:0008854">
    <property type="term" value="F:exodeoxyribonuclease V activity"/>
    <property type="evidence" value="ECO:0007669"/>
    <property type="project" value="UniProtKB-EC"/>
</dbReference>
<proteinExistence type="inferred from homology"/>
<keyword evidence="10 15" id="KW-0238">DNA-binding</keyword>
<evidence type="ECO:0000256" key="2">
    <source>
        <dbReference type="ARBA" id="ARBA00022723"/>
    </source>
</evidence>
<evidence type="ECO:0000256" key="11">
    <source>
        <dbReference type="ARBA" id="ARBA00023204"/>
    </source>
</evidence>
<evidence type="ECO:0000256" key="7">
    <source>
        <dbReference type="ARBA" id="ARBA00022839"/>
    </source>
</evidence>
<dbReference type="EC" id="5.6.2.4" evidence="15"/>
<evidence type="ECO:0000256" key="1">
    <source>
        <dbReference type="ARBA" id="ARBA00022722"/>
    </source>
</evidence>
<dbReference type="GO" id="GO:0005524">
    <property type="term" value="F:ATP binding"/>
    <property type="evidence" value="ECO:0007669"/>
    <property type="project" value="UniProtKB-UniRule"/>
</dbReference>
<feature type="domain" description="UvrD-like helicase C-terminal" evidence="18">
    <location>
        <begin position="486"/>
        <end position="754"/>
    </location>
</feature>
<dbReference type="AlphaFoldDB" id="A0A1R4AZU7"/>
<feature type="region of interest" description="Nuclease activity, interacts with RecD and RecA" evidence="15">
    <location>
        <begin position="908"/>
        <end position="1206"/>
    </location>
</feature>
<feature type="binding site" evidence="16">
    <location>
        <begin position="28"/>
        <end position="35"/>
    </location>
    <ligand>
        <name>ATP</name>
        <dbReference type="ChEBI" id="CHEBI:30616"/>
    </ligand>
</feature>
<name>A0A1R4AZU7_9VIBR</name>